<reference evidence="1" key="1">
    <citation type="submission" date="2022-02" db="EMBL/GenBank/DDBJ databases">
        <title>Plant Genome Project.</title>
        <authorList>
            <person name="Zhang R.-G."/>
        </authorList>
    </citation>
    <scope>NUCLEOTIDE SEQUENCE</scope>
    <source>
        <strain evidence="1">AT1</strain>
    </source>
</reference>
<proteinExistence type="predicted"/>
<evidence type="ECO:0000313" key="1">
    <source>
        <dbReference type="EMBL" id="KAI8567723.1"/>
    </source>
</evidence>
<comment type="caution">
    <text evidence="1">The sequence shown here is derived from an EMBL/GenBank/DDBJ whole genome shotgun (WGS) entry which is preliminary data.</text>
</comment>
<evidence type="ECO:0000313" key="2">
    <source>
        <dbReference type="Proteomes" id="UP001062846"/>
    </source>
</evidence>
<dbReference type="Proteomes" id="UP001062846">
    <property type="component" value="Chromosome 2"/>
</dbReference>
<protein>
    <submittedName>
        <fullName evidence="1">Uncharacterized protein</fullName>
    </submittedName>
</protein>
<name>A0ACC0PPS6_RHOML</name>
<sequence>MDFPAPPLESPDASPRPPMLPEEFTHGSSAIGSDTLQPSLGGHAMALNSGKDIVRLIPDPRGGPLPYVAQDMASNGPEEHLRSSDPEKSVSNLRPDTLALEGGCGKVEFSSASEARQKGESRIDVDDPQYEKYGFGECSGDKEEFVPLVERGAPKDDEARNDVNFSLRDSGIMTSEMSKALSISGKEMDAAIAIREESCNEPYAVSLETETKKMVPLSTEDINQEPTRLVVPQIRPRSLSPVAELNNGNKRPASICDFFAKGWCIKGNSCRFLHIKDNGNITSPKPEGDVAALAEKSELQAGGGVGDGTERSQSTDFPNARASSVAYSSSFSLERTLSGDHGKNPRWHRFGENHKILSLQRDNLSHSNSPETSQSPINKDTARPLSSSKDVGRENLKQNWPSEDIPMHRNSFFPDPRSLARNSSIPSDAYASLPTTGIVSSQSISGLTRSSFSFSSLDKNPLGASKLPDFVQEYRASGSASLLRSSSPFSGSESGNLSLTDVSGDPLRIAGHRTRITTNDWEPSVPFRPSYFITQRLLSSGNMYDPIRDSIEQPNLGDGFSKFSLISNTSVTNTQPSLDSDPVLKSTLGSEVGLDKQSIFNHKKFNGDTSDKNFQGQNLFTNGGEKAKTSYAEQKSVSTLSKEDKLSSHFKDITKESKLFSDDDPRNQEDGPRQKKELNVDRSNNDMTIDLKMDEEQKESKALRYFRAALVDFVKELVKPKWREGHLSKDAHKIIVKRAVEKVLNTLQPQQTPSTEESIKQYLSASEQKISKLVEGYVVKYGKS</sequence>
<keyword evidence="2" id="KW-1185">Reference proteome</keyword>
<dbReference type="EMBL" id="CM046389">
    <property type="protein sequence ID" value="KAI8567723.1"/>
    <property type="molecule type" value="Genomic_DNA"/>
</dbReference>
<gene>
    <name evidence="1" type="ORF">RHMOL_Rhmol02G0143800</name>
</gene>
<organism evidence="1 2">
    <name type="scientific">Rhododendron molle</name>
    <name type="common">Chinese azalea</name>
    <name type="synonym">Azalea mollis</name>
    <dbReference type="NCBI Taxonomy" id="49168"/>
    <lineage>
        <taxon>Eukaryota</taxon>
        <taxon>Viridiplantae</taxon>
        <taxon>Streptophyta</taxon>
        <taxon>Embryophyta</taxon>
        <taxon>Tracheophyta</taxon>
        <taxon>Spermatophyta</taxon>
        <taxon>Magnoliopsida</taxon>
        <taxon>eudicotyledons</taxon>
        <taxon>Gunneridae</taxon>
        <taxon>Pentapetalae</taxon>
        <taxon>asterids</taxon>
        <taxon>Ericales</taxon>
        <taxon>Ericaceae</taxon>
        <taxon>Ericoideae</taxon>
        <taxon>Rhodoreae</taxon>
        <taxon>Rhododendron</taxon>
    </lineage>
</organism>
<accession>A0ACC0PPS6</accession>